<evidence type="ECO:0000313" key="2">
    <source>
        <dbReference type="EMBL" id="KAK7456537.1"/>
    </source>
</evidence>
<protein>
    <submittedName>
        <fullName evidence="2">Uncharacterized protein</fullName>
    </submittedName>
</protein>
<dbReference type="Proteomes" id="UP001519460">
    <property type="component" value="Unassembled WGS sequence"/>
</dbReference>
<dbReference type="EMBL" id="JACVVK020000683">
    <property type="protein sequence ID" value="KAK7456537.1"/>
    <property type="molecule type" value="Genomic_DNA"/>
</dbReference>
<evidence type="ECO:0000313" key="3">
    <source>
        <dbReference type="Proteomes" id="UP001519460"/>
    </source>
</evidence>
<feature type="region of interest" description="Disordered" evidence="1">
    <location>
        <begin position="32"/>
        <end position="55"/>
    </location>
</feature>
<comment type="caution">
    <text evidence="2">The sequence shown here is derived from an EMBL/GenBank/DDBJ whole genome shotgun (WGS) entry which is preliminary data.</text>
</comment>
<sequence>MTGEGDEKTQALINHQPSVIIVYVLRPQANCPAGTRSVKARPGPQRRTRQENTSEARVRFQLPMILLRVFRPEAKCRRSVRSDL</sequence>
<keyword evidence="3" id="KW-1185">Reference proteome</keyword>
<dbReference type="AlphaFoldDB" id="A0ABD0J3C0"/>
<name>A0ABD0J3C0_9CAEN</name>
<reference evidence="2 3" key="1">
    <citation type="journal article" date="2023" name="Sci. Data">
        <title>Genome assembly of the Korean intertidal mud-creeper Batillaria attramentaria.</title>
        <authorList>
            <person name="Patra A.K."/>
            <person name="Ho P.T."/>
            <person name="Jun S."/>
            <person name="Lee S.J."/>
            <person name="Kim Y."/>
            <person name="Won Y.J."/>
        </authorList>
    </citation>
    <scope>NUCLEOTIDE SEQUENCE [LARGE SCALE GENOMIC DNA]</scope>
    <source>
        <strain evidence="2">Wonlab-2016</strain>
    </source>
</reference>
<evidence type="ECO:0000256" key="1">
    <source>
        <dbReference type="SAM" id="MobiDB-lite"/>
    </source>
</evidence>
<gene>
    <name evidence="2" type="ORF">BaRGS_00039358</name>
</gene>
<accession>A0ABD0J3C0</accession>
<organism evidence="2 3">
    <name type="scientific">Batillaria attramentaria</name>
    <dbReference type="NCBI Taxonomy" id="370345"/>
    <lineage>
        <taxon>Eukaryota</taxon>
        <taxon>Metazoa</taxon>
        <taxon>Spiralia</taxon>
        <taxon>Lophotrochozoa</taxon>
        <taxon>Mollusca</taxon>
        <taxon>Gastropoda</taxon>
        <taxon>Caenogastropoda</taxon>
        <taxon>Sorbeoconcha</taxon>
        <taxon>Cerithioidea</taxon>
        <taxon>Batillariidae</taxon>
        <taxon>Batillaria</taxon>
    </lineage>
</organism>
<proteinExistence type="predicted"/>